<keyword evidence="2" id="KW-1185">Reference proteome</keyword>
<dbReference type="EMBL" id="ACFU01000024">
    <property type="protein sequence ID" value="EEF13237.1"/>
    <property type="molecule type" value="Genomic_DNA"/>
</dbReference>
<proteinExistence type="predicted"/>
<dbReference type="AlphaFoldDB" id="B9D414"/>
<accession>B9D414</accession>
<evidence type="ECO:0000313" key="1">
    <source>
        <dbReference type="EMBL" id="EEF13237.1"/>
    </source>
</evidence>
<comment type="caution">
    <text evidence="1">The sequence shown here is derived from an EMBL/GenBank/DDBJ whole genome shotgun (WGS) entry which is preliminary data.</text>
</comment>
<protein>
    <submittedName>
        <fullName evidence="1">Uncharacterized protein</fullName>
    </submittedName>
</protein>
<dbReference type="Proteomes" id="UP000003082">
    <property type="component" value="Unassembled WGS sequence"/>
</dbReference>
<sequence length="42" mass="4711">MCGSRQRIFTAFQISLACKFVKFCENSFAKFILPCGGYAGRI</sequence>
<evidence type="ECO:0000313" key="2">
    <source>
        <dbReference type="Proteomes" id="UP000003082"/>
    </source>
</evidence>
<organism evidence="1 2">
    <name type="scientific">Campylobacter rectus RM3267</name>
    <dbReference type="NCBI Taxonomy" id="553218"/>
    <lineage>
        <taxon>Bacteria</taxon>
        <taxon>Pseudomonadati</taxon>
        <taxon>Campylobacterota</taxon>
        <taxon>Epsilonproteobacteria</taxon>
        <taxon>Campylobacterales</taxon>
        <taxon>Campylobacteraceae</taxon>
        <taxon>Campylobacter</taxon>
    </lineage>
</organism>
<reference evidence="1 2" key="1">
    <citation type="submission" date="2008-08" db="EMBL/GenBank/DDBJ databases">
        <authorList>
            <person name="Madupu R."/>
            <person name="Durkin A.S."/>
            <person name="Torralba M."/>
            <person name="Methe B."/>
            <person name="Sutton G.G."/>
            <person name="Strausberg R.L."/>
            <person name="Nelson K.E."/>
        </authorList>
    </citation>
    <scope>NUCLEOTIDE SEQUENCE [LARGE SCALE GENOMIC DNA]</scope>
    <source>
        <strain evidence="1 2">RM3267</strain>
    </source>
</reference>
<dbReference type="PROSITE" id="PS51257">
    <property type="entry name" value="PROKAR_LIPOPROTEIN"/>
    <property type="match status" value="1"/>
</dbReference>
<gene>
    <name evidence="1" type="ORF">CAMRE0001_2586</name>
</gene>
<name>B9D414_CAMRE</name>